<keyword evidence="2" id="KW-0812">Transmembrane</keyword>
<evidence type="ECO:0000256" key="2">
    <source>
        <dbReference type="SAM" id="Phobius"/>
    </source>
</evidence>
<evidence type="ECO:0000256" key="3">
    <source>
        <dbReference type="SAM" id="SignalP"/>
    </source>
</evidence>
<dbReference type="EMBL" id="HBFR01026235">
    <property type="protein sequence ID" value="CAD8891671.1"/>
    <property type="molecule type" value="Transcribed_RNA"/>
</dbReference>
<feature type="transmembrane region" description="Helical" evidence="2">
    <location>
        <begin position="232"/>
        <end position="256"/>
    </location>
</feature>
<keyword evidence="2" id="KW-0472">Membrane</keyword>
<name>A0A7S1FUR0_9STRA</name>
<evidence type="ECO:0000256" key="1">
    <source>
        <dbReference type="SAM" id="MobiDB-lite"/>
    </source>
</evidence>
<evidence type="ECO:0008006" key="5">
    <source>
        <dbReference type="Google" id="ProtNLM"/>
    </source>
</evidence>
<organism evidence="4">
    <name type="scientific">Corethron hystrix</name>
    <dbReference type="NCBI Taxonomy" id="216773"/>
    <lineage>
        <taxon>Eukaryota</taxon>
        <taxon>Sar</taxon>
        <taxon>Stramenopiles</taxon>
        <taxon>Ochrophyta</taxon>
        <taxon>Bacillariophyta</taxon>
        <taxon>Coscinodiscophyceae</taxon>
        <taxon>Corethrophycidae</taxon>
        <taxon>Corethrales</taxon>
        <taxon>Corethraceae</taxon>
        <taxon>Corethron</taxon>
    </lineage>
</organism>
<reference evidence="4" key="1">
    <citation type="submission" date="2021-01" db="EMBL/GenBank/DDBJ databases">
        <authorList>
            <person name="Corre E."/>
            <person name="Pelletier E."/>
            <person name="Niang G."/>
            <person name="Scheremetjew M."/>
            <person name="Finn R."/>
            <person name="Kale V."/>
            <person name="Holt S."/>
            <person name="Cochrane G."/>
            <person name="Meng A."/>
            <person name="Brown T."/>
            <person name="Cohen L."/>
        </authorList>
    </citation>
    <scope>NUCLEOTIDE SEQUENCE</scope>
    <source>
        <strain evidence="4">308</strain>
    </source>
</reference>
<keyword evidence="3" id="KW-0732">Signal</keyword>
<evidence type="ECO:0000313" key="4">
    <source>
        <dbReference type="EMBL" id="CAD8891671.1"/>
    </source>
</evidence>
<feature type="chain" id="PRO_5031276263" description="Protein BIG1" evidence="3">
    <location>
        <begin position="17"/>
        <end position="273"/>
    </location>
</feature>
<feature type="signal peptide" evidence="3">
    <location>
        <begin position="1"/>
        <end position="16"/>
    </location>
</feature>
<gene>
    <name evidence="4" type="ORF">CHYS00102_LOCUS18877</name>
</gene>
<keyword evidence="2" id="KW-1133">Transmembrane helix</keyword>
<proteinExistence type="predicted"/>
<dbReference type="AlphaFoldDB" id="A0A7S1FUR0"/>
<protein>
    <recommendedName>
        <fullName evidence="5">Protein BIG1</fullName>
    </recommendedName>
</protein>
<feature type="region of interest" description="Disordered" evidence="1">
    <location>
        <begin position="187"/>
        <end position="213"/>
    </location>
</feature>
<sequence length="273" mass="29360">MIRTIVFLGITAAASAAPAFIFNAANNDQIYKSSAVNARSLIESIETPTEGTRNVVFLLSRTEDGAEGLSTLSSAKKLSKIETSPYSLYPHVSGIDSATTIMRAVDETSGQKGSASLSSLRDLSSVLDSSVDARKFKSTIVVKIDNADADKVDEIVTTVAARDDVSTVALTSLRSISEVKAHRAESIKRKVPASRNSGQRKQSRRLEEDGDDAYGGSLYDPEVYFVHSTPNIFSGILFFLFFAMVTNIGLSCMGMIQGQEVFTNKSPPVGREA</sequence>
<accession>A0A7S1FUR0</accession>